<feature type="region of interest" description="Disordered" evidence="1">
    <location>
        <begin position="46"/>
        <end position="177"/>
    </location>
</feature>
<dbReference type="AlphaFoldDB" id="A0A5M3ZDY4"/>
<dbReference type="VEuPathDB" id="FungiDB:ATEG_08050"/>
<dbReference type="EMBL" id="BLJY01000012">
    <property type="protein sequence ID" value="GFF20330.1"/>
    <property type="molecule type" value="Genomic_DNA"/>
</dbReference>
<dbReference type="Gene3D" id="2.40.70.10">
    <property type="entry name" value="Acid Proteases"/>
    <property type="match status" value="1"/>
</dbReference>
<feature type="region of interest" description="Disordered" evidence="1">
    <location>
        <begin position="1"/>
        <end position="27"/>
    </location>
</feature>
<organism evidence="2 3">
    <name type="scientific">Aspergillus terreus</name>
    <dbReference type="NCBI Taxonomy" id="33178"/>
    <lineage>
        <taxon>Eukaryota</taxon>
        <taxon>Fungi</taxon>
        <taxon>Dikarya</taxon>
        <taxon>Ascomycota</taxon>
        <taxon>Pezizomycotina</taxon>
        <taxon>Eurotiomycetes</taxon>
        <taxon>Eurotiomycetidae</taxon>
        <taxon>Eurotiales</taxon>
        <taxon>Aspergillaceae</taxon>
        <taxon>Aspergillus</taxon>
        <taxon>Aspergillus subgen. Circumdati</taxon>
    </lineage>
</organism>
<dbReference type="OrthoDB" id="4493271at2759"/>
<dbReference type="InterPro" id="IPR021109">
    <property type="entry name" value="Peptidase_aspartic_dom_sf"/>
</dbReference>
<feature type="compositionally biased region" description="Pro residues" evidence="1">
    <location>
        <begin position="71"/>
        <end position="85"/>
    </location>
</feature>
<feature type="compositionally biased region" description="Polar residues" evidence="1">
    <location>
        <begin position="99"/>
        <end position="147"/>
    </location>
</feature>
<sequence length="311" mass="34282">MAASGSPIQERPSASIHRMPPPGPSVKKEKRFFRRLWAWVRRKAFSGASRRPQPLSIPPPDRNAFALHVPSTPPSPDYLPSPSSPRRPSREWDPITLRSAPQDSVTADDSVTALDSVTPWSSMDPSPAFTSNDASMMSPADQTTAATTPLRPSCPGSPRELLDDGEATVSPPWEDNSKADYVERPLESFRRNTLFIGANLKKTPMRMSIDTQSTFSVVAKDKLAHLGVPMEKCDEMISTLAGGPKTEVPVEGQVRLSWHFLNGKRTYITTFRVVDMTDYDVLLGKDAILEHGLVRLEPVPGEEGVVRRSGR</sequence>
<protein>
    <submittedName>
        <fullName evidence="2">Uncharacterized protein</fullName>
    </submittedName>
</protein>
<accession>A0A5M3ZDY4</accession>
<dbReference type="CDD" id="cd00303">
    <property type="entry name" value="retropepsin_like"/>
    <property type="match status" value="1"/>
</dbReference>
<gene>
    <name evidence="2" type="ORF">ATEIFO6365_0012008600</name>
</gene>
<reference evidence="2 3" key="1">
    <citation type="submission" date="2020-01" db="EMBL/GenBank/DDBJ databases">
        <title>Aspergillus terreus IFO 6365 whole genome shotgun sequence.</title>
        <authorList>
            <person name="Kanamasa S."/>
            <person name="Takahashi H."/>
        </authorList>
    </citation>
    <scope>NUCLEOTIDE SEQUENCE [LARGE SCALE GENOMIC DNA]</scope>
    <source>
        <strain evidence="2 3">IFO 6365</strain>
    </source>
</reference>
<evidence type="ECO:0000313" key="3">
    <source>
        <dbReference type="Proteomes" id="UP000452235"/>
    </source>
</evidence>
<evidence type="ECO:0000256" key="1">
    <source>
        <dbReference type="SAM" id="MobiDB-lite"/>
    </source>
</evidence>
<dbReference type="Proteomes" id="UP000452235">
    <property type="component" value="Unassembled WGS sequence"/>
</dbReference>
<comment type="caution">
    <text evidence="2">The sequence shown here is derived from an EMBL/GenBank/DDBJ whole genome shotgun (WGS) entry which is preliminary data.</text>
</comment>
<name>A0A5M3ZDY4_ASPTE</name>
<proteinExistence type="predicted"/>
<keyword evidence="3" id="KW-1185">Reference proteome</keyword>
<evidence type="ECO:0000313" key="2">
    <source>
        <dbReference type="EMBL" id="GFF20330.1"/>
    </source>
</evidence>